<dbReference type="InterPro" id="IPR008949">
    <property type="entry name" value="Isoprenoid_synthase_dom_sf"/>
</dbReference>
<evidence type="ECO:0000256" key="2">
    <source>
        <dbReference type="ARBA" id="ARBA00012396"/>
    </source>
</evidence>
<dbReference type="PANTHER" id="PTHR31480">
    <property type="entry name" value="BIFUNCTIONAL LYCOPENE CYCLASE/PHYTOENE SYNTHASE"/>
    <property type="match status" value="1"/>
</dbReference>
<dbReference type="Gene3D" id="1.10.600.10">
    <property type="entry name" value="Farnesyl Diphosphate Synthase"/>
    <property type="match status" value="1"/>
</dbReference>
<dbReference type="Pfam" id="PF00494">
    <property type="entry name" value="SQS_PSY"/>
    <property type="match status" value="1"/>
</dbReference>
<evidence type="ECO:0000313" key="4">
    <source>
        <dbReference type="EMBL" id="JAC79571.1"/>
    </source>
</evidence>
<gene>
    <name evidence="4" type="primary">NDUFAF6</name>
    <name evidence="4" type="ORF">TSPGSL018_12401</name>
</gene>
<evidence type="ECO:0000256" key="3">
    <source>
        <dbReference type="ARBA" id="ARBA00022746"/>
    </source>
</evidence>
<protein>
    <recommendedName>
        <fullName evidence="2">15-cis-phytoene synthase</fullName>
        <ecNumber evidence="2">2.5.1.32</ecNumber>
    </recommendedName>
</protein>
<dbReference type="AlphaFoldDB" id="A0A061S9Y5"/>
<proteinExistence type="predicted"/>
<dbReference type="SUPFAM" id="SSF48576">
    <property type="entry name" value="Terpenoid synthases"/>
    <property type="match status" value="1"/>
</dbReference>
<keyword evidence="4" id="KW-0830">Ubiquinone</keyword>
<dbReference type="EC" id="2.5.1.32" evidence="2"/>
<name>A0A061S9Y5_9CHLO</name>
<dbReference type="EMBL" id="GBEZ01005775">
    <property type="protein sequence ID" value="JAC79571.1"/>
    <property type="molecule type" value="Transcribed_RNA"/>
</dbReference>
<dbReference type="InterPro" id="IPR002060">
    <property type="entry name" value="Squ/phyt_synthse"/>
</dbReference>
<dbReference type="GO" id="GO:0046905">
    <property type="term" value="F:15-cis-phytoene synthase activity"/>
    <property type="evidence" value="ECO:0007669"/>
    <property type="project" value="UniProtKB-EC"/>
</dbReference>
<evidence type="ECO:0000256" key="1">
    <source>
        <dbReference type="ARBA" id="ARBA00001805"/>
    </source>
</evidence>
<reference evidence="4" key="1">
    <citation type="submission" date="2014-05" db="EMBL/GenBank/DDBJ databases">
        <title>The transcriptome of the halophilic microalga Tetraselmis sp. GSL018 isolated from the Great Salt Lake, Utah.</title>
        <authorList>
            <person name="Jinkerson R.E."/>
            <person name="D'Adamo S."/>
            <person name="Posewitz M.C."/>
        </authorList>
    </citation>
    <scope>NUCLEOTIDE SEQUENCE</scope>
    <source>
        <strain evidence="4">GSL018</strain>
    </source>
</reference>
<comment type="catalytic activity">
    <reaction evidence="1">
        <text>2 (2E,6E,10E)-geranylgeranyl diphosphate = 15-cis-phytoene + 2 diphosphate</text>
        <dbReference type="Rhea" id="RHEA:34475"/>
        <dbReference type="ChEBI" id="CHEBI:27787"/>
        <dbReference type="ChEBI" id="CHEBI:33019"/>
        <dbReference type="ChEBI" id="CHEBI:58756"/>
        <dbReference type="EC" id="2.5.1.32"/>
    </reaction>
</comment>
<organism evidence="4">
    <name type="scientific">Tetraselmis sp. GSL018</name>
    <dbReference type="NCBI Taxonomy" id="582737"/>
    <lineage>
        <taxon>Eukaryota</taxon>
        <taxon>Viridiplantae</taxon>
        <taxon>Chlorophyta</taxon>
        <taxon>core chlorophytes</taxon>
        <taxon>Chlorodendrophyceae</taxon>
        <taxon>Chlorodendrales</taxon>
        <taxon>Chlorodendraceae</taxon>
        <taxon>Tetraselmis</taxon>
    </lineage>
</organism>
<accession>A0A061S9Y5</accession>
<keyword evidence="3" id="KW-0125">Carotenoid biosynthesis</keyword>
<sequence length="245" mass="26866">MSGATLVKSSPHLQYAVSGLRKFSSAPSSFSSAFKYCRNQVQTYDRENYLWCLLLPREAQAAAFSLRAFNVETALVADASKELPIQQMRLLWWRDSISSIFRGPMEAIPSHPVLQALSFVASRRPISQYWLARVLQTREADLEGSSPSNIADVEAYAEGTLSALNYLQLQGAGITSQAADHAASHLGKACGLATLLRGTPHHAGNRRCYIPAELLAKHKVSQEEIYAGRPSEGLKVCCGRNAELK</sequence>
<dbReference type="GO" id="GO:0016117">
    <property type="term" value="P:carotenoid biosynthetic process"/>
    <property type="evidence" value="ECO:0007669"/>
    <property type="project" value="UniProtKB-KW"/>
</dbReference>